<dbReference type="EMBL" id="UOEI01000536">
    <property type="protein sequence ID" value="VAW07594.1"/>
    <property type="molecule type" value="Genomic_DNA"/>
</dbReference>
<feature type="transmembrane region" description="Helical" evidence="1">
    <location>
        <begin position="12"/>
        <end position="35"/>
    </location>
</feature>
<protein>
    <submittedName>
        <fullName evidence="2">Uncharacterized protein</fullName>
    </submittedName>
</protein>
<organism evidence="2">
    <name type="scientific">hydrothermal vent metagenome</name>
    <dbReference type="NCBI Taxonomy" id="652676"/>
    <lineage>
        <taxon>unclassified sequences</taxon>
        <taxon>metagenomes</taxon>
        <taxon>ecological metagenomes</taxon>
    </lineage>
</organism>
<evidence type="ECO:0000313" key="2">
    <source>
        <dbReference type="EMBL" id="VAW07594.1"/>
    </source>
</evidence>
<gene>
    <name evidence="2" type="ORF">MNBD_ACTINO01-794</name>
</gene>
<reference evidence="2" key="1">
    <citation type="submission" date="2018-06" db="EMBL/GenBank/DDBJ databases">
        <authorList>
            <person name="Zhirakovskaya E."/>
        </authorList>
    </citation>
    <scope>NUCLEOTIDE SEQUENCE</scope>
</reference>
<accession>A0A3B0TFQ3</accession>
<name>A0A3B0TFQ3_9ZZZZ</name>
<proteinExistence type="predicted"/>
<keyword evidence="1" id="KW-1133">Transmembrane helix</keyword>
<sequence length="192" mass="20267">METPRARDTDWVVPAIVAGVAVILIVVMGVVAYALSSAEEDTVARELETWSRCLRSEGAPVPLVESLRDGGFRITFDATVLEGVPDIASVGTAFDACGDDAPDAIAEFVDLLDMFGGFPLGGDVFGLPPGDDFFGFEHGLSDGGGDHFGRVAPGVSDLDELMLDELCGRVVERLENGLAVPPRLRRVCDVSG</sequence>
<keyword evidence="1" id="KW-0812">Transmembrane</keyword>
<keyword evidence="1" id="KW-0472">Membrane</keyword>
<evidence type="ECO:0000256" key="1">
    <source>
        <dbReference type="SAM" id="Phobius"/>
    </source>
</evidence>
<dbReference type="AlphaFoldDB" id="A0A3B0TFQ3"/>